<name>A0A552V4D5_9FLAO</name>
<gene>
    <name evidence="1" type="ORF">FMM05_08565</name>
</gene>
<accession>A0A552V4D5</accession>
<keyword evidence="2" id="KW-1185">Reference proteome</keyword>
<dbReference type="OrthoDB" id="1491455at2"/>
<evidence type="ECO:0000313" key="2">
    <source>
        <dbReference type="Proteomes" id="UP000320643"/>
    </source>
</evidence>
<evidence type="ECO:0000313" key="1">
    <source>
        <dbReference type="EMBL" id="TRW25346.1"/>
    </source>
</evidence>
<dbReference type="AlphaFoldDB" id="A0A552V4D5"/>
<protein>
    <submittedName>
        <fullName evidence="1">Uncharacterized protein</fullName>
    </submittedName>
</protein>
<sequence>MKKQIGLMPFLRGHISIPPHENVTTSEHYYSYSKAGTNIAWHSGEKINGDYRLSTQLDNIFQLAYNNKDISTTKQQFSEFINEFYESNNLKFTRENTDYQILEFSNY</sequence>
<dbReference type="RefSeq" id="WP_143372927.1">
    <property type="nucleotide sequence ID" value="NZ_VJVZ01000004.1"/>
</dbReference>
<dbReference type="EMBL" id="VJVZ01000004">
    <property type="protein sequence ID" value="TRW25346.1"/>
    <property type="molecule type" value="Genomic_DNA"/>
</dbReference>
<comment type="caution">
    <text evidence="1">The sequence shown here is derived from an EMBL/GenBank/DDBJ whole genome shotgun (WGS) entry which is preliminary data.</text>
</comment>
<proteinExistence type="predicted"/>
<reference evidence="1 2" key="1">
    <citation type="submission" date="2019-07" db="EMBL/GenBank/DDBJ databases">
        <title>Flavobacterium sp. nov., isolated from glacier ice.</title>
        <authorList>
            <person name="Liu Q."/>
            <person name="Xin Y.-H."/>
        </authorList>
    </citation>
    <scope>NUCLEOTIDE SEQUENCE [LARGE SCALE GENOMIC DNA]</scope>
    <source>
        <strain evidence="1 2">ZT4R6</strain>
    </source>
</reference>
<organism evidence="1 2">
    <name type="scientific">Flavobacterium zepuense</name>
    <dbReference type="NCBI Taxonomy" id="2593302"/>
    <lineage>
        <taxon>Bacteria</taxon>
        <taxon>Pseudomonadati</taxon>
        <taxon>Bacteroidota</taxon>
        <taxon>Flavobacteriia</taxon>
        <taxon>Flavobacteriales</taxon>
        <taxon>Flavobacteriaceae</taxon>
        <taxon>Flavobacterium</taxon>
    </lineage>
</organism>
<dbReference type="Proteomes" id="UP000320643">
    <property type="component" value="Unassembled WGS sequence"/>
</dbReference>